<accession>A0A1M6GG60</accession>
<dbReference type="PROSITE" id="PS00101">
    <property type="entry name" value="HEXAPEP_TRANSFERASES"/>
    <property type="match status" value="1"/>
</dbReference>
<dbReference type="InterPro" id="IPR011004">
    <property type="entry name" value="Trimer_LpxA-like_sf"/>
</dbReference>
<dbReference type="Pfam" id="PF00132">
    <property type="entry name" value="Hexapep"/>
    <property type="match status" value="1"/>
</dbReference>
<evidence type="ECO:0000256" key="6">
    <source>
        <dbReference type="PIRSR" id="PIRSR620019-2"/>
    </source>
</evidence>
<comment type="similarity">
    <text evidence="1">Belongs to the transferase hexapeptide repeat family.</text>
</comment>
<evidence type="ECO:0000256" key="2">
    <source>
        <dbReference type="ARBA" id="ARBA00022679"/>
    </source>
</evidence>
<evidence type="ECO:0000259" key="7">
    <source>
        <dbReference type="Pfam" id="PF17836"/>
    </source>
</evidence>
<feature type="domain" description="PglD N-terminal" evidence="7">
    <location>
        <begin position="2"/>
        <end position="79"/>
    </location>
</feature>
<organism evidence="8 9">
    <name type="scientific">Hymenobacter daecheongensis DSM 21074</name>
    <dbReference type="NCBI Taxonomy" id="1121955"/>
    <lineage>
        <taxon>Bacteria</taxon>
        <taxon>Pseudomonadati</taxon>
        <taxon>Bacteroidota</taxon>
        <taxon>Cytophagia</taxon>
        <taxon>Cytophagales</taxon>
        <taxon>Hymenobacteraceae</taxon>
        <taxon>Hymenobacter</taxon>
    </lineage>
</organism>
<dbReference type="OrthoDB" id="708224at2"/>
<dbReference type="Proteomes" id="UP000184418">
    <property type="component" value="Unassembled WGS sequence"/>
</dbReference>
<dbReference type="GO" id="GO:0016746">
    <property type="term" value="F:acyltransferase activity"/>
    <property type="evidence" value="ECO:0007669"/>
    <property type="project" value="UniProtKB-KW"/>
</dbReference>
<keyword evidence="4 8" id="KW-0012">Acyltransferase</keyword>
<dbReference type="AlphaFoldDB" id="A0A1M6GG60"/>
<reference evidence="8 9" key="1">
    <citation type="submission" date="2016-11" db="EMBL/GenBank/DDBJ databases">
        <authorList>
            <person name="Jaros S."/>
            <person name="Januszkiewicz K."/>
            <person name="Wedrychowicz H."/>
        </authorList>
    </citation>
    <scope>NUCLEOTIDE SEQUENCE [LARGE SCALE GENOMIC DNA]</scope>
    <source>
        <strain evidence="8 9">DSM 21074</strain>
    </source>
</reference>
<protein>
    <submittedName>
        <fullName evidence="8">Sugar O-acyltransferase, sialic acid O-acetyltransferase NeuD family</fullName>
    </submittedName>
</protein>
<dbReference type="InterPro" id="IPR041561">
    <property type="entry name" value="PglD_N"/>
</dbReference>
<evidence type="ECO:0000313" key="8">
    <source>
        <dbReference type="EMBL" id="SHJ08940.1"/>
    </source>
</evidence>
<dbReference type="STRING" id="1121955.SAMN02745146_2250"/>
<dbReference type="EMBL" id="FQYN01000004">
    <property type="protein sequence ID" value="SHJ08940.1"/>
    <property type="molecule type" value="Genomic_DNA"/>
</dbReference>
<proteinExistence type="inferred from homology"/>
<dbReference type="PANTHER" id="PTHR43300">
    <property type="entry name" value="ACETYLTRANSFERASE"/>
    <property type="match status" value="1"/>
</dbReference>
<gene>
    <name evidence="8" type="ORF">SAMN02745146_2250</name>
</gene>
<evidence type="ECO:0000313" key="9">
    <source>
        <dbReference type="Proteomes" id="UP000184418"/>
    </source>
</evidence>
<dbReference type="Gene3D" id="3.40.50.20">
    <property type="match status" value="1"/>
</dbReference>
<keyword evidence="9" id="KW-1185">Reference proteome</keyword>
<dbReference type="InterPro" id="IPR001451">
    <property type="entry name" value="Hexapep"/>
</dbReference>
<evidence type="ECO:0000256" key="5">
    <source>
        <dbReference type="PIRSR" id="PIRSR620019-1"/>
    </source>
</evidence>
<feature type="active site" description="Proton acceptor" evidence="5">
    <location>
        <position position="136"/>
    </location>
</feature>
<evidence type="ECO:0000256" key="3">
    <source>
        <dbReference type="ARBA" id="ARBA00022737"/>
    </source>
</evidence>
<dbReference type="Gene3D" id="2.160.10.10">
    <property type="entry name" value="Hexapeptide repeat proteins"/>
    <property type="match status" value="1"/>
</dbReference>
<evidence type="ECO:0000256" key="4">
    <source>
        <dbReference type="ARBA" id="ARBA00023315"/>
    </source>
</evidence>
<dbReference type="CDD" id="cd03360">
    <property type="entry name" value="LbH_AT_putative"/>
    <property type="match status" value="1"/>
</dbReference>
<dbReference type="InterPro" id="IPR050179">
    <property type="entry name" value="Trans_hexapeptide_repeat"/>
</dbReference>
<keyword evidence="2 8" id="KW-0808">Transferase</keyword>
<sequence>MVIVGAKGFAKEVLEIFSQQQDLEGIYFYDDVSQDLPEALYGRFPVLKTPADAARIFAQDPRFVLGVGNPKVRRKLAQKMTELGGQLCSSVSPHAFIGAFNNTIGTGVNIMTGSILTNDVVVGEGVLINLNCTVGHDNVLGDYCELSPGVHLSGNVTIGKEVVIGTGAVLLPGVSIGDNSIIGAGSVVNRDVESNVIAVGIPAKVIKTLS</sequence>
<feature type="binding site" evidence="6">
    <location>
        <position position="68"/>
    </location>
    <ligand>
        <name>substrate</name>
    </ligand>
</feature>
<dbReference type="InterPro" id="IPR018357">
    <property type="entry name" value="Hexapep_transf_CS"/>
</dbReference>
<dbReference type="SUPFAM" id="SSF51161">
    <property type="entry name" value="Trimeric LpxA-like enzymes"/>
    <property type="match status" value="1"/>
</dbReference>
<dbReference type="InterPro" id="IPR020019">
    <property type="entry name" value="AcTrfase_PglD-like"/>
</dbReference>
<dbReference type="NCBIfam" id="TIGR03570">
    <property type="entry name" value="NeuD_NnaD"/>
    <property type="match status" value="1"/>
</dbReference>
<feature type="site" description="Increases basicity of active site His" evidence="5">
    <location>
        <position position="137"/>
    </location>
</feature>
<keyword evidence="3" id="KW-0677">Repeat</keyword>
<evidence type="ECO:0000256" key="1">
    <source>
        <dbReference type="ARBA" id="ARBA00007274"/>
    </source>
</evidence>
<name>A0A1M6GG60_9BACT</name>
<dbReference type="Pfam" id="PF17836">
    <property type="entry name" value="PglD_N"/>
    <property type="match status" value="1"/>
</dbReference>
<dbReference type="RefSeq" id="WP_073109103.1">
    <property type="nucleotide sequence ID" value="NZ_FQYN01000004.1"/>
</dbReference>